<dbReference type="UniPathway" id="UPA00886"/>
<evidence type="ECO:0000256" key="9">
    <source>
        <dbReference type="SAM" id="MobiDB-lite"/>
    </source>
</evidence>
<dbReference type="GO" id="GO:0006357">
    <property type="term" value="P:regulation of transcription by RNA polymerase II"/>
    <property type="evidence" value="ECO:0007669"/>
    <property type="project" value="TreeGrafter"/>
</dbReference>
<dbReference type="PANTHER" id="PTHR10782">
    <property type="entry name" value="ZINC FINGER MIZ DOMAIN-CONTAINING PROTEIN"/>
    <property type="match status" value="1"/>
</dbReference>
<dbReference type="CDD" id="cd16650">
    <property type="entry name" value="SP-RING_PIAS-like"/>
    <property type="match status" value="1"/>
</dbReference>
<feature type="domain" description="PINIT" evidence="11">
    <location>
        <begin position="131"/>
        <end position="323"/>
    </location>
</feature>
<dbReference type="Gene3D" id="3.30.40.10">
    <property type="entry name" value="Zinc/RING finger domain, C3HC4 (zinc finger)"/>
    <property type="match status" value="1"/>
</dbReference>
<dbReference type="PROSITE" id="PS51044">
    <property type="entry name" value="ZF_SP_RING"/>
    <property type="match status" value="1"/>
</dbReference>
<dbReference type="WBParaSite" id="MCU_001019-RB">
    <property type="protein sequence ID" value="MCU_001019-RB"/>
    <property type="gene ID" value="MCU_001019"/>
</dbReference>
<dbReference type="InterPro" id="IPR023321">
    <property type="entry name" value="PINIT"/>
</dbReference>
<dbReference type="PROSITE" id="PS51466">
    <property type="entry name" value="PINIT"/>
    <property type="match status" value="1"/>
</dbReference>
<feature type="region of interest" description="Disordered" evidence="9">
    <location>
        <begin position="77"/>
        <end position="115"/>
    </location>
</feature>
<dbReference type="AlphaFoldDB" id="A0A5K3EJK4"/>
<evidence type="ECO:0000256" key="6">
    <source>
        <dbReference type="ARBA" id="ARBA00022786"/>
    </source>
</evidence>
<dbReference type="WBParaSite" id="MCU_001019-RD">
    <property type="protein sequence ID" value="MCU_001019-RD"/>
    <property type="gene ID" value="MCU_001019"/>
</dbReference>
<dbReference type="InterPro" id="IPR013083">
    <property type="entry name" value="Znf_RING/FYVE/PHD"/>
</dbReference>
<dbReference type="GO" id="GO:0003712">
    <property type="term" value="F:transcription coregulator activity"/>
    <property type="evidence" value="ECO:0007669"/>
    <property type="project" value="TreeGrafter"/>
</dbReference>
<keyword evidence="7" id="KW-0862">Zinc</keyword>
<accession>A0A5K3EJK4</accession>
<evidence type="ECO:0000256" key="2">
    <source>
        <dbReference type="ARBA" id="ARBA00005383"/>
    </source>
</evidence>
<evidence type="ECO:0000256" key="5">
    <source>
        <dbReference type="ARBA" id="ARBA00022771"/>
    </source>
</evidence>
<evidence type="ECO:0000259" key="11">
    <source>
        <dbReference type="PROSITE" id="PS51466"/>
    </source>
</evidence>
<dbReference type="InterPro" id="IPR004181">
    <property type="entry name" value="Znf_MIZ"/>
</dbReference>
<keyword evidence="4" id="KW-0479">Metal-binding</keyword>
<evidence type="ECO:0000259" key="10">
    <source>
        <dbReference type="PROSITE" id="PS51044"/>
    </source>
</evidence>
<dbReference type="Gene3D" id="2.60.120.780">
    <property type="entry name" value="PINIT domain"/>
    <property type="match status" value="1"/>
</dbReference>
<name>A0A5K3EJK4_MESCO</name>
<feature type="region of interest" description="Disordered" evidence="9">
    <location>
        <begin position="477"/>
        <end position="571"/>
    </location>
</feature>
<dbReference type="GO" id="GO:0061665">
    <property type="term" value="F:SUMO ligase activity"/>
    <property type="evidence" value="ECO:0007669"/>
    <property type="project" value="TreeGrafter"/>
</dbReference>
<evidence type="ECO:0000256" key="1">
    <source>
        <dbReference type="ARBA" id="ARBA00004718"/>
    </source>
</evidence>
<keyword evidence="3" id="KW-0808">Transferase</keyword>
<dbReference type="InterPro" id="IPR038654">
    <property type="entry name" value="PINIT_sf"/>
</dbReference>
<evidence type="ECO:0000313" key="13">
    <source>
        <dbReference type="WBParaSite" id="MCU_001019-RD"/>
    </source>
</evidence>
<feature type="domain" description="SP-RING-type" evidence="10">
    <location>
        <begin position="368"/>
        <end position="455"/>
    </location>
</feature>
<dbReference type="Pfam" id="PF14324">
    <property type="entry name" value="PINIT"/>
    <property type="match status" value="1"/>
</dbReference>
<proteinExistence type="inferred from homology"/>
<evidence type="ECO:0000256" key="7">
    <source>
        <dbReference type="ARBA" id="ARBA00022833"/>
    </source>
</evidence>
<evidence type="ECO:0000256" key="3">
    <source>
        <dbReference type="ARBA" id="ARBA00022679"/>
    </source>
</evidence>
<evidence type="ECO:0000313" key="12">
    <source>
        <dbReference type="WBParaSite" id="MCU_001019-RB"/>
    </source>
</evidence>
<evidence type="ECO:0000256" key="8">
    <source>
        <dbReference type="PROSITE-ProRule" id="PRU00452"/>
    </source>
</evidence>
<dbReference type="Pfam" id="PF02891">
    <property type="entry name" value="zf-MIZ"/>
    <property type="match status" value="1"/>
</dbReference>
<keyword evidence="6" id="KW-0833">Ubl conjugation pathway</keyword>
<dbReference type="GO" id="GO:0016925">
    <property type="term" value="P:protein sumoylation"/>
    <property type="evidence" value="ECO:0007669"/>
    <property type="project" value="UniProtKB-UniPathway"/>
</dbReference>
<dbReference type="GO" id="GO:0008270">
    <property type="term" value="F:zinc ion binding"/>
    <property type="evidence" value="ECO:0007669"/>
    <property type="project" value="UniProtKB-KW"/>
</dbReference>
<dbReference type="GO" id="GO:0000785">
    <property type="term" value="C:chromatin"/>
    <property type="evidence" value="ECO:0007669"/>
    <property type="project" value="TreeGrafter"/>
</dbReference>
<dbReference type="PANTHER" id="PTHR10782:SF94">
    <property type="entry name" value="SUPPRESSOR OF VARIEGATION 2-10, ISOFORM I"/>
    <property type="match status" value="1"/>
</dbReference>
<organism evidence="12">
    <name type="scientific">Mesocestoides corti</name>
    <name type="common">Flatworm</name>
    <dbReference type="NCBI Taxonomy" id="53468"/>
    <lineage>
        <taxon>Eukaryota</taxon>
        <taxon>Metazoa</taxon>
        <taxon>Spiralia</taxon>
        <taxon>Lophotrochozoa</taxon>
        <taxon>Platyhelminthes</taxon>
        <taxon>Cestoda</taxon>
        <taxon>Eucestoda</taxon>
        <taxon>Cyclophyllidea</taxon>
        <taxon>Mesocestoididae</taxon>
        <taxon>Mesocestoides</taxon>
    </lineage>
</organism>
<feature type="compositionally biased region" description="Polar residues" evidence="9">
    <location>
        <begin position="641"/>
        <end position="665"/>
    </location>
</feature>
<feature type="compositionally biased region" description="Low complexity" evidence="9">
    <location>
        <begin position="487"/>
        <end position="497"/>
    </location>
</feature>
<comment type="pathway">
    <text evidence="1">Protein modification; protein sumoylation.</text>
</comment>
<keyword evidence="5 8" id="KW-0863">Zinc-finger</keyword>
<comment type="similarity">
    <text evidence="2">Belongs to the PIAS family.</text>
</comment>
<evidence type="ECO:0000256" key="4">
    <source>
        <dbReference type="ARBA" id="ARBA00022723"/>
    </source>
</evidence>
<reference evidence="12 13" key="1">
    <citation type="submission" date="2019-11" db="UniProtKB">
        <authorList>
            <consortium name="WormBaseParasite"/>
        </authorList>
    </citation>
    <scope>IDENTIFICATION</scope>
</reference>
<feature type="compositionally biased region" description="Polar residues" evidence="9">
    <location>
        <begin position="84"/>
        <end position="99"/>
    </location>
</feature>
<feature type="region of interest" description="Disordered" evidence="9">
    <location>
        <begin position="635"/>
        <end position="676"/>
    </location>
</feature>
<sequence>MQSAMSRQCLHSVDLHAHLNNGSALPDINTGAQVTTDNITMQEFIRMQQNVGNARVPPALAPQAAHQHHLPLTTARPNYLRSMDSPSDPHNSGTISTSHNSHKSAECTGPSQKLPSPTCGYLTLMTAGGLIRLPVCPSVLRFVDSPFYKTINVIVPPTIMTPTEFIFTPGKRSYERLLNFRINPDQAETITYHSRRLDDNRREFGVQVIMRFGKLEPSVLVDIDAASSSQSSCSTAGTTTFPPFVDSMPIHLFVQVNGRLAPLPPLLPTSRPNMDGRRNARPVHITPLLRVSPSTSNHVKLTWTHEYSTFSYHFFAIYLVRKHSTKELCEALRRHAYQHAPVTQKQIIDKLASNANSSLGEGLVEEGDDDDLQIQNTLPVQLLCPLSKCRISLPVRGRKCQHIQCYDANTYLLINERKPAWKCPVCDSLAPFHELLVDGLLVDILSAKESQDVEEIIFNEDGSWSSVGVIGAGGSHRKFADAPPSPSAAGSGSSSPPHLCGNPLKRSASTNTTTSTVSTCNEHSGGTELTIDLTESDDETEPTGKRQPPPAPNGALRVPSSLSHPHDPASLSVQYGATQHHLQQHQQQPTSASSYLIRYAHSNYLSPSVSGCCAVESKPDPRRVHLASLHSAHSIPVSRPCSHSATPSPHTPQSLNHATGNNIVSSKPAPSPAGVSFPSPPAFSLTAANEFFYKMVALYPHFMPQQIAETLTALKIHEYGRHTPQQHPPPKAAHQNVSSPIPCYPARPIFAPSPA</sequence>
<protein>
    <submittedName>
        <fullName evidence="12 13">SP-RING-type domain-containing protein</fullName>
    </submittedName>
</protein>
<feature type="compositionally biased region" description="Low complexity" evidence="9">
    <location>
        <begin position="507"/>
        <end position="519"/>
    </location>
</feature>